<name>E2BN40_HARSA</name>
<evidence type="ECO:0000313" key="3">
    <source>
        <dbReference type="Proteomes" id="UP000008237"/>
    </source>
</evidence>
<proteinExistence type="predicted"/>
<keyword evidence="3" id="KW-1185">Reference proteome</keyword>
<dbReference type="InterPro" id="IPR036445">
    <property type="entry name" value="GPCR_2_extracell_dom_sf"/>
</dbReference>
<dbReference type="STRING" id="610380.E2BN40"/>
<dbReference type="AlphaFoldDB" id="E2BN40"/>
<evidence type="ECO:0000256" key="1">
    <source>
        <dbReference type="SAM" id="MobiDB-lite"/>
    </source>
</evidence>
<evidence type="ECO:0000313" key="2">
    <source>
        <dbReference type="EMBL" id="EFN82944.1"/>
    </source>
</evidence>
<keyword evidence="2" id="KW-0675">Receptor</keyword>
<dbReference type="InParanoid" id="E2BN40"/>
<feature type="compositionally biased region" description="Basic and acidic residues" evidence="1">
    <location>
        <begin position="68"/>
        <end position="92"/>
    </location>
</feature>
<reference evidence="2 3" key="1">
    <citation type="journal article" date="2010" name="Science">
        <title>Genomic comparison of the ants Camponotus floridanus and Harpegnathos saltator.</title>
        <authorList>
            <person name="Bonasio R."/>
            <person name="Zhang G."/>
            <person name="Ye C."/>
            <person name="Mutti N.S."/>
            <person name="Fang X."/>
            <person name="Qin N."/>
            <person name="Donahue G."/>
            <person name="Yang P."/>
            <person name="Li Q."/>
            <person name="Li C."/>
            <person name="Zhang P."/>
            <person name="Huang Z."/>
            <person name="Berger S.L."/>
            <person name="Reinberg D."/>
            <person name="Wang J."/>
            <person name="Liebig J."/>
        </authorList>
    </citation>
    <scope>NUCLEOTIDE SEQUENCE [LARGE SCALE GENOMIC DNA]</scope>
    <source>
        <strain evidence="2 3">R22 G/1</strain>
    </source>
</reference>
<dbReference type="Proteomes" id="UP000008237">
    <property type="component" value="Unassembled WGS sequence"/>
</dbReference>
<dbReference type="OrthoDB" id="6160250at2759"/>
<dbReference type="GO" id="GO:0004930">
    <property type="term" value="F:G protein-coupled receptor activity"/>
    <property type="evidence" value="ECO:0007669"/>
    <property type="project" value="InterPro"/>
</dbReference>
<feature type="region of interest" description="Disordered" evidence="1">
    <location>
        <begin position="64"/>
        <end position="92"/>
    </location>
</feature>
<sequence length="92" mass="10478">MAYKYCDENGTWYRHPESNQIWSNYTTCVNLQDLSNGSLYSSRSNGIIGANHWANKAMGRFLSGNNRDSGESQYEFRNKEGKKETTGVGKEK</sequence>
<dbReference type="Gene3D" id="4.10.1240.10">
    <property type="entry name" value="GPCR, family 2, extracellular hormone receptor domain"/>
    <property type="match status" value="1"/>
</dbReference>
<organism evidence="3">
    <name type="scientific">Harpegnathos saltator</name>
    <name type="common">Jerdon's jumping ant</name>
    <dbReference type="NCBI Taxonomy" id="610380"/>
    <lineage>
        <taxon>Eukaryota</taxon>
        <taxon>Metazoa</taxon>
        <taxon>Ecdysozoa</taxon>
        <taxon>Arthropoda</taxon>
        <taxon>Hexapoda</taxon>
        <taxon>Insecta</taxon>
        <taxon>Pterygota</taxon>
        <taxon>Neoptera</taxon>
        <taxon>Endopterygota</taxon>
        <taxon>Hymenoptera</taxon>
        <taxon>Apocrita</taxon>
        <taxon>Aculeata</taxon>
        <taxon>Formicoidea</taxon>
        <taxon>Formicidae</taxon>
        <taxon>Ponerinae</taxon>
        <taxon>Ponerini</taxon>
        <taxon>Harpegnathos</taxon>
    </lineage>
</organism>
<dbReference type="SUPFAM" id="SSF111418">
    <property type="entry name" value="Hormone receptor domain"/>
    <property type="match status" value="1"/>
</dbReference>
<accession>E2BN40</accession>
<dbReference type="EMBL" id="GL449382">
    <property type="protein sequence ID" value="EFN82944.1"/>
    <property type="molecule type" value="Genomic_DNA"/>
</dbReference>
<gene>
    <name evidence="2" type="ORF">EAI_15900</name>
</gene>
<protein>
    <submittedName>
        <fullName evidence="2">Calcitonin receptor</fullName>
    </submittedName>
</protein>
<dbReference type="GO" id="GO:0016020">
    <property type="term" value="C:membrane"/>
    <property type="evidence" value="ECO:0007669"/>
    <property type="project" value="InterPro"/>
</dbReference>